<gene>
    <name evidence="5" type="ORF">MiSe_23430</name>
</gene>
<dbReference type="AlphaFoldDB" id="A0AAV3XB05"/>
<proteinExistence type="predicted"/>
<dbReference type="InterPro" id="IPR011049">
    <property type="entry name" value="Serralysin-like_metalloprot_C"/>
</dbReference>
<dbReference type="GO" id="GO:0007155">
    <property type="term" value="P:cell adhesion"/>
    <property type="evidence" value="ECO:0007669"/>
    <property type="project" value="InterPro"/>
</dbReference>
<keyword evidence="6" id="KW-1185">Reference proteome</keyword>
<dbReference type="Gene3D" id="2.130.10.130">
    <property type="entry name" value="Integrin alpha, N-terminal"/>
    <property type="match status" value="5"/>
</dbReference>
<dbReference type="EMBL" id="BLAY01000031">
    <property type="protein sequence ID" value="GET37589.1"/>
    <property type="molecule type" value="Genomic_DNA"/>
</dbReference>
<dbReference type="PANTHER" id="PTHR23221:SF7">
    <property type="entry name" value="PHOSPHATIDYLINOSITOL-GLYCAN-SPECIFIC PHOSPHOLIPASE D"/>
    <property type="match status" value="1"/>
</dbReference>
<name>A0AAV3XB05_9CYAN</name>
<dbReference type="RefSeq" id="WP_264196454.1">
    <property type="nucleotide sequence ID" value="NZ_BLAY01000031.1"/>
</dbReference>
<sequence length="777" mass="76159">MSNPTFNLSSLNGSNGFAINGITAGFLDGISVSSAGDVNGDGIDDVIIGASNADPNGSYSGQSYVVFGSKSRFGASLNLSSLNGSNGFAINGIAANDFSGNSVSSAGDVNGDGIDDLIIGAPGADPNGSSSGQSYVVFGNKSGFSPSLNLSDLNGSNGFVINGIAAGDFSGQSVSSAGDVNGDGIDDLIIGASGADPNGSSSGQSYVVFGSKSGFGASLNLSTLNGSNGFAINGIAADERSGNPVSSAGDVNGDGIDDLIIGAPFADPNGSNSGQSYVVFGSKSGFGASLNLSSLNGSNGFAINGIAADDWSGISVSSAGDVNGDGIDDVIIGASNANPNGSNSGQSYVVFGSKSGFGASLNLSSLNGSNGFAINGIKAFNFSGNSVSSAGDVNGDGIDDLIIGARGADPNGSYLAGQSYVVFGSKSGFGASLNLSSLNGSNGFAINGIAVADFSGWSVSSAGDVNGDGIDDVIIGALGAPNGKSDAGPRYVVFGSKSGFGYAAQQPPVAVNDSTTTPQNTPLNIPVATLLANDTDVDSPANALSITAVRAGVGGTVTLNNNGTATISSDDFIVFSPNNDFTGNANFNYTLSDGSLASTGTVTVNVTAVAGKSLTGTSGNDLLFGGAGNDNIEALGGDDTVYGGSGNDTAIGGDGNDYLEGENGNDLLYGDGESGEGMGNDTLRGGGGSDTLVGGAGNDLLMGGGDFNRDVFVLGAGWGTDTVKDFLRLIDRIGLSGGLTFSQLTLSGNSIMFGSETLAVLNGVNTTTLTAANFVSV</sequence>
<keyword evidence="2" id="KW-0677">Repeat</keyword>
<organism evidence="5 6">
    <name type="scientific">Microseira wollei NIES-4236</name>
    <dbReference type="NCBI Taxonomy" id="2530354"/>
    <lineage>
        <taxon>Bacteria</taxon>
        <taxon>Bacillati</taxon>
        <taxon>Cyanobacteriota</taxon>
        <taxon>Cyanophyceae</taxon>
        <taxon>Oscillatoriophycideae</taxon>
        <taxon>Aerosakkonematales</taxon>
        <taxon>Aerosakkonemataceae</taxon>
        <taxon>Microseira</taxon>
    </lineage>
</organism>
<evidence type="ECO:0000256" key="2">
    <source>
        <dbReference type="ARBA" id="ARBA00022737"/>
    </source>
</evidence>
<dbReference type="InterPro" id="IPR018511">
    <property type="entry name" value="Hemolysin-typ_Ca-bd_CS"/>
</dbReference>
<evidence type="ECO:0000256" key="1">
    <source>
        <dbReference type="ARBA" id="ARBA00022729"/>
    </source>
</evidence>
<dbReference type="GO" id="GO:0008305">
    <property type="term" value="C:integrin complex"/>
    <property type="evidence" value="ECO:0007669"/>
    <property type="project" value="InterPro"/>
</dbReference>
<dbReference type="PRINTS" id="PR01185">
    <property type="entry name" value="INTEGRINA"/>
</dbReference>
<dbReference type="GO" id="GO:0016787">
    <property type="term" value="F:hydrolase activity"/>
    <property type="evidence" value="ECO:0007669"/>
    <property type="project" value="UniProtKB-KW"/>
</dbReference>
<dbReference type="Pfam" id="PF00353">
    <property type="entry name" value="HemolysinCabind"/>
    <property type="match status" value="2"/>
</dbReference>
<dbReference type="SUPFAM" id="SSF69318">
    <property type="entry name" value="Integrin alpha N-terminal domain"/>
    <property type="match status" value="1"/>
</dbReference>
<dbReference type="Pfam" id="PF01839">
    <property type="entry name" value="FG-GAP"/>
    <property type="match status" value="7"/>
</dbReference>
<dbReference type="PRINTS" id="PR00313">
    <property type="entry name" value="CABNDNGRPT"/>
</dbReference>
<dbReference type="InterPro" id="IPR001343">
    <property type="entry name" value="Hemolysn_Ca-bd"/>
</dbReference>
<protein>
    <submittedName>
        <fullName evidence="5">FG-GAP repeat-containing protein</fullName>
    </submittedName>
</protein>
<dbReference type="InterPro" id="IPR028994">
    <property type="entry name" value="Integrin_alpha_N"/>
</dbReference>
<keyword evidence="1" id="KW-0732">Signal</keyword>
<keyword evidence="4" id="KW-0325">Glycoprotein</keyword>
<dbReference type="PROSITE" id="PS51470">
    <property type="entry name" value="FG_GAP"/>
    <property type="match status" value="6"/>
</dbReference>
<accession>A0AAV3XB05</accession>
<evidence type="ECO:0000256" key="3">
    <source>
        <dbReference type="ARBA" id="ARBA00022801"/>
    </source>
</evidence>
<dbReference type="PROSITE" id="PS00330">
    <property type="entry name" value="HEMOLYSIN_CALCIUM"/>
    <property type="match status" value="1"/>
</dbReference>
<dbReference type="PANTHER" id="PTHR23221">
    <property type="entry name" value="GLYCOSYLPHOSPHATIDYLINOSITOL PHOSPHOLIPASE D"/>
    <property type="match status" value="1"/>
</dbReference>
<dbReference type="InterPro" id="IPR013517">
    <property type="entry name" value="FG-GAP"/>
</dbReference>
<dbReference type="Gene3D" id="2.150.10.10">
    <property type="entry name" value="Serralysin-like metalloprotease, C-terminal"/>
    <property type="match status" value="2"/>
</dbReference>
<dbReference type="SUPFAM" id="SSF51120">
    <property type="entry name" value="beta-Roll"/>
    <property type="match status" value="2"/>
</dbReference>
<evidence type="ECO:0000313" key="6">
    <source>
        <dbReference type="Proteomes" id="UP001050975"/>
    </source>
</evidence>
<dbReference type="InterPro" id="IPR000413">
    <property type="entry name" value="Integrin_alpha"/>
</dbReference>
<keyword evidence="3" id="KW-0378">Hydrolase</keyword>
<evidence type="ECO:0000256" key="4">
    <source>
        <dbReference type="ARBA" id="ARBA00023180"/>
    </source>
</evidence>
<reference evidence="5" key="1">
    <citation type="submission" date="2019-10" db="EMBL/GenBank/DDBJ databases">
        <title>Draft genome sequece of Microseira wollei NIES-4236.</title>
        <authorList>
            <person name="Yamaguchi H."/>
            <person name="Suzuki S."/>
            <person name="Kawachi M."/>
        </authorList>
    </citation>
    <scope>NUCLEOTIDE SEQUENCE</scope>
    <source>
        <strain evidence="5">NIES-4236</strain>
    </source>
</reference>
<comment type="caution">
    <text evidence="5">The sequence shown here is derived from an EMBL/GenBank/DDBJ whole genome shotgun (WGS) entry which is preliminary data.</text>
</comment>
<dbReference type="GO" id="GO:0005509">
    <property type="term" value="F:calcium ion binding"/>
    <property type="evidence" value="ECO:0007669"/>
    <property type="project" value="InterPro"/>
</dbReference>
<dbReference type="InterPro" id="IPR013519">
    <property type="entry name" value="Int_alpha_beta-p"/>
</dbReference>
<evidence type="ECO:0000313" key="5">
    <source>
        <dbReference type="EMBL" id="GET37589.1"/>
    </source>
</evidence>
<dbReference type="Proteomes" id="UP001050975">
    <property type="component" value="Unassembled WGS sequence"/>
</dbReference>
<dbReference type="Pfam" id="PF17963">
    <property type="entry name" value="Big_9"/>
    <property type="match status" value="1"/>
</dbReference>
<dbReference type="SMART" id="SM00191">
    <property type="entry name" value="Int_alpha"/>
    <property type="match status" value="7"/>
</dbReference>